<dbReference type="SUPFAM" id="SSF89372">
    <property type="entry name" value="Fucose-specific lectin"/>
    <property type="match status" value="1"/>
</dbReference>
<organism evidence="2 3">
    <name type="scientific">Dendrothele bispora (strain CBS 962.96)</name>
    <dbReference type="NCBI Taxonomy" id="1314807"/>
    <lineage>
        <taxon>Eukaryota</taxon>
        <taxon>Fungi</taxon>
        <taxon>Dikarya</taxon>
        <taxon>Basidiomycota</taxon>
        <taxon>Agaricomycotina</taxon>
        <taxon>Agaricomycetes</taxon>
        <taxon>Agaricomycetidae</taxon>
        <taxon>Agaricales</taxon>
        <taxon>Agaricales incertae sedis</taxon>
        <taxon>Dendrothele</taxon>
    </lineage>
</organism>
<dbReference type="Gene3D" id="2.120.10.70">
    <property type="entry name" value="Fucose-specific lectin"/>
    <property type="match status" value="1"/>
</dbReference>
<evidence type="ECO:0008006" key="4">
    <source>
        <dbReference type="Google" id="ProtNLM"/>
    </source>
</evidence>
<feature type="chain" id="PRO_5020215380" description="Fucose-specific lectin" evidence="1">
    <location>
        <begin position="24"/>
        <end position="202"/>
    </location>
</feature>
<accession>A0A4S8M6T6</accession>
<dbReference type="AlphaFoldDB" id="A0A4S8M6T6"/>
<dbReference type="OrthoDB" id="407298at2759"/>
<feature type="signal peptide" evidence="1">
    <location>
        <begin position="1"/>
        <end position="23"/>
    </location>
</feature>
<protein>
    <recommendedName>
        <fullName evidence="4">Fucose-specific lectin</fullName>
    </recommendedName>
</protein>
<proteinExistence type="predicted"/>
<keyword evidence="1" id="KW-0732">Signal</keyword>
<keyword evidence="3" id="KW-1185">Reference proteome</keyword>
<evidence type="ECO:0000313" key="3">
    <source>
        <dbReference type="Proteomes" id="UP000297245"/>
    </source>
</evidence>
<gene>
    <name evidence="2" type="ORF">K435DRAFT_777691</name>
</gene>
<evidence type="ECO:0000313" key="2">
    <source>
        <dbReference type="EMBL" id="THU98019.1"/>
    </source>
</evidence>
<dbReference type="EMBL" id="ML179144">
    <property type="protein sequence ID" value="THU98019.1"/>
    <property type="molecule type" value="Genomic_DNA"/>
</dbReference>
<reference evidence="2 3" key="1">
    <citation type="journal article" date="2019" name="Nat. Ecol. Evol.">
        <title>Megaphylogeny resolves global patterns of mushroom evolution.</title>
        <authorList>
            <person name="Varga T."/>
            <person name="Krizsan K."/>
            <person name="Foldi C."/>
            <person name="Dima B."/>
            <person name="Sanchez-Garcia M."/>
            <person name="Sanchez-Ramirez S."/>
            <person name="Szollosi G.J."/>
            <person name="Szarkandi J.G."/>
            <person name="Papp V."/>
            <person name="Albert L."/>
            <person name="Andreopoulos W."/>
            <person name="Angelini C."/>
            <person name="Antonin V."/>
            <person name="Barry K.W."/>
            <person name="Bougher N.L."/>
            <person name="Buchanan P."/>
            <person name="Buyck B."/>
            <person name="Bense V."/>
            <person name="Catcheside P."/>
            <person name="Chovatia M."/>
            <person name="Cooper J."/>
            <person name="Damon W."/>
            <person name="Desjardin D."/>
            <person name="Finy P."/>
            <person name="Geml J."/>
            <person name="Haridas S."/>
            <person name="Hughes K."/>
            <person name="Justo A."/>
            <person name="Karasinski D."/>
            <person name="Kautmanova I."/>
            <person name="Kiss B."/>
            <person name="Kocsube S."/>
            <person name="Kotiranta H."/>
            <person name="LaButti K.M."/>
            <person name="Lechner B.E."/>
            <person name="Liimatainen K."/>
            <person name="Lipzen A."/>
            <person name="Lukacs Z."/>
            <person name="Mihaltcheva S."/>
            <person name="Morgado L.N."/>
            <person name="Niskanen T."/>
            <person name="Noordeloos M.E."/>
            <person name="Ohm R.A."/>
            <person name="Ortiz-Santana B."/>
            <person name="Ovrebo C."/>
            <person name="Racz N."/>
            <person name="Riley R."/>
            <person name="Savchenko A."/>
            <person name="Shiryaev A."/>
            <person name="Soop K."/>
            <person name="Spirin V."/>
            <person name="Szebenyi C."/>
            <person name="Tomsovsky M."/>
            <person name="Tulloss R.E."/>
            <person name="Uehling J."/>
            <person name="Grigoriev I.V."/>
            <person name="Vagvolgyi C."/>
            <person name="Papp T."/>
            <person name="Martin F.M."/>
            <person name="Miettinen O."/>
            <person name="Hibbett D.S."/>
            <person name="Nagy L.G."/>
        </authorList>
    </citation>
    <scope>NUCLEOTIDE SEQUENCE [LARGE SCALE GENOMIC DNA]</scope>
    <source>
        <strain evidence="2 3">CBS 962.96</strain>
    </source>
</reference>
<evidence type="ECO:0000256" key="1">
    <source>
        <dbReference type="SAM" id="SignalP"/>
    </source>
</evidence>
<name>A0A4S8M6T6_DENBC</name>
<sequence>MLFNKYILTILPFFLTTLIGSKAQDATLSPHVEPVDAVGDIAAVQVSNGGTRIYYEPRNGSGIAQICTSAPFSTGDTNCHTGNFGGVAAGDVLPGTPVAAVTLDGFSELRVYFFSRDNVLSEAIWTTAGGARSGDACPNCITHSGFQVVPGSKALYAMISTTMPASHVRVGFISAASPNTITEAILNSNTNRWSLSTLPTMT</sequence>
<dbReference type="Proteomes" id="UP000297245">
    <property type="component" value="Unassembled WGS sequence"/>
</dbReference>